<dbReference type="AlphaFoldDB" id="A0A835U201"/>
<evidence type="ECO:0000313" key="4">
    <source>
        <dbReference type="Proteomes" id="UP000618051"/>
    </source>
</evidence>
<organism evidence="2">
    <name type="scientific">Lamprotornis superbus</name>
    <dbReference type="NCBI Taxonomy" id="245042"/>
    <lineage>
        <taxon>Eukaryota</taxon>
        <taxon>Metazoa</taxon>
        <taxon>Chordata</taxon>
        <taxon>Craniata</taxon>
        <taxon>Vertebrata</taxon>
        <taxon>Euteleostomi</taxon>
        <taxon>Archelosauria</taxon>
        <taxon>Archosauria</taxon>
        <taxon>Dinosauria</taxon>
        <taxon>Saurischia</taxon>
        <taxon>Theropoda</taxon>
        <taxon>Coelurosauria</taxon>
        <taxon>Aves</taxon>
        <taxon>Neognathae</taxon>
        <taxon>Neoaves</taxon>
        <taxon>Telluraves</taxon>
        <taxon>Australaves</taxon>
        <taxon>Passeriformes</taxon>
        <taxon>Sturnidae</taxon>
        <taxon>Lamprotornis</taxon>
    </lineage>
</organism>
<evidence type="ECO:0000313" key="2">
    <source>
        <dbReference type="EMBL" id="KAG0133888.1"/>
    </source>
</evidence>
<evidence type="ECO:0000313" key="3">
    <source>
        <dbReference type="EMBL" id="KAI1239372.1"/>
    </source>
</evidence>
<proteinExistence type="predicted"/>
<reference evidence="3" key="3">
    <citation type="submission" date="2022-01" db="EMBL/GenBank/DDBJ databases">
        <authorList>
            <person name="Rubenstein D.R."/>
        </authorList>
    </citation>
    <scope>NUCLEOTIDE SEQUENCE</scope>
    <source>
        <strain evidence="3">SS15</strain>
        <tissue evidence="3">Liver</tissue>
    </source>
</reference>
<accession>A0A835U201</accession>
<dbReference type="SUPFAM" id="SSF55347">
    <property type="entry name" value="Glyceraldehyde-3-phosphate dehydrogenase-like, C-terminal domain"/>
    <property type="match status" value="1"/>
</dbReference>
<feature type="region of interest" description="Disordered" evidence="1">
    <location>
        <begin position="111"/>
        <end position="142"/>
    </location>
</feature>
<dbReference type="Gene3D" id="1.10.1870.10">
    <property type="entry name" value="Domain 3, Saccharopine reductase"/>
    <property type="match status" value="1"/>
</dbReference>
<reference evidence="2" key="1">
    <citation type="submission" date="2020-10" db="EMBL/GenBank/DDBJ databases">
        <title>Feather gene expression reveals the developmental basis of iridescence in African starlings.</title>
        <authorList>
            <person name="Rubenstein D.R."/>
        </authorList>
    </citation>
    <scope>NUCLEOTIDE SEQUENCE</scope>
    <source>
        <strain evidence="2">SS15</strain>
        <tissue evidence="2">Liver</tissue>
    </source>
</reference>
<dbReference type="Proteomes" id="UP000618051">
    <property type="component" value="Unassembled WGS sequence"/>
</dbReference>
<protein>
    <submittedName>
        <fullName evidence="2">Uncharacterized protein</fullName>
    </submittedName>
</protein>
<comment type="caution">
    <text evidence="2">The sequence shown here is derived from an EMBL/GenBank/DDBJ whole genome shotgun (WGS) entry which is preliminary data.</text>
</comment>
<dbReference type="EMBL" id="JADDUC010000005">
    <property type="protein sequence ID" value="KAG0133888.1"/>
    <property type="molecule type" value="Genomic_DNA"/>
</dbReference>
<gene>
    <name evidence="3" type="ORF">IHE44_0012491</name>
    <name evidence="2" type="ORF">IHE44_009775</name>
</gene>
<sequence>MTKELMCKLVGIKSPAEHHVLKEAVFSKLEKDKSQLEAVEWLGLLGDELVPVADSIVGALAKHMEMKLPFGEITAKGMVIPLTKNVYGPILERVRAEGIMYSTRSIIKQVQGNPDKVHDGKQSHKQTWNTSDFRKQVGNGNH</sequence>
<dbReference type="OrthoDB" id="10059875at2759"/>
<keyword evidence="4" id="KW-1185">Reference proteome</keyword>
<reference evidence="3 4" key="2">
    <citation type="journal article" date="2021" name="J. Hered.">
        <title>Feather Gene Expression Elucidates the Developmental Basis of Plumage Iridescence in African Starlings.</title>
        <authorList>
            <person name="Rubenstein D.R."/>
            <person name="Corvelo A."/>
            <person name="MacManes M.D."/>
            <person name="Maia R."/>
            <person name="Narzisi G."/>
            <person name="Rousaki A."/>
            <person name="Vandenabeele P."/>
            <person name="Shawkey M.D."/>
            <person name="Solomon J."/>
        </authorList>
    </citation>
    <scope>NUCLEOTIDE SEQUENCE [LARGE SCALE GENOMIC DNA]</scope>
    <source>
        <strain evidence="3">SS15</strain>
    </source>
</reference>
<dbReference type="EMBL" id="JADDUC020000005">
    <property type="protein sequence ID" value="KAI1239372.1"/>
    <property type="molecule type" value="Genomic_DNA"/>
</dbReference>
<name>A0A835U201_9PASS</name>
<evidence type="ECO:0000256" key="1">
    <source>
        <dbReference type="SAM" id="MobiDB-lite"/>
    </source>
</evidence>